<evidence type="ECO:0000313" key="3">
    <source>
        <dbReference type="WBParaSite" id="nRc.2.0.1.t16108-RA"/>
    </source>
</evidence>
<dbReference type="Gene3D" id="3.60.20.40">
    <property type="match status" value="1"/>
</dbReference>
<dbReference type="OMA" id="GHETHHL"/>
<dbReference type="PANTHER" id="PTHR11686">
    <property type="entry name" value="GAMMA GLUTAMYL TRANSPEPTIDASE"/>
    <property type="match status" value="1"/>
</dbReference>
<dbReference type="WBParaSite" id="nRc.2.0.1.t16108-RA">
    <property type="protein sequence ID" value="nRc.2.0.1.t16108-RA"/>
    <property type="gene ID" value="nRc.2.0.1.g16108"/>
</dbReference>
<dbReference type="PRINTS" id="PR01210">
    <property type="entry name" value="GGTRANSPTASE"/>
</dbReference>
<dbReference type="GO" id="GO:0005886">
    <property type="term" value="C:plasma membrane"/>
    <property type="evidence" value="ECO:0007669"/>
    <property type="project" value="TreeGrafter"/>
</dbReference>
<name>A0A915IPJ2_ROMCU</name>
<keyword evidence="2" id="KW-1185">Reference proteome</keyword>
<dbReference type="SUPFAM" id="SSF56235">
    <property type="entry name" value="N-terminal nucleophile aminohydrolases (Ntn hydrolases)"/>
    <property type="match status" value="1"/>
</dbReference>
<evidence type="ECO:0000256" key="1">
    <source>
        <dbReference type="PIRSR" id="PIRSR600101-2"/>
    </source>
</evidence>
<protein>
    <submittedName>
        <fullName evidence="3">Uncharacterized protein</fullName>
    </submittedName>
</protein>
<dbReference type="InterPro" id="IPR043137">
    <property type="entry name" value="GGT_ssub_C"/>
</dbReference>
<dbReference type="AlphaFoldDB" id="A0A915IPJ2"/>
<accession>A0A915IPJ2</accession>
<dbReference type="GO" id="GO:0006751">
    <property type="term" value="P:glutathione catabolic process"/>
    <property type="evidence" value="ECO:0007669"/>
    <property type="project" value="InterPro"/>
</dbReference>
<proteinExistence type="predicted"/>
<dbReference type="Proteomes" id="UP000887565">
    <property type="component" value="Unplaced"/>
</dbReference>
<evidence type="ECO:0000313" key="2">
    <source>
        <dbReference type="Proteomes" id="UP000887565"/>
    </source>
</evidence>
<organism evidence="2 3">
    <name type="scientific">Romanomermis culicivorax</name>
    <name type="common">Nematode worm</name>
    <dbReference type="NCBI Taxonomy" id="13658"/>
    <lineage>
        <taxon>Eukaryota</taxon>
        <taxon>Metazoa</taxon>
        <taxon>Ecdysozoa</taxon>
        <taxon>Nematoda</taxon>
        <taxon>Enoplea</taxon>
        <taxon>Dorylaimia</taxon>
        <taxon>Mermithida</taxon>
        <taxon>Mermithoidea</taxon>
        <taxon>Mermithidae</taxon>
        <taxon>Romanomermis</taxon>
    </lineage>
</organism>
<dbReference type="Pfam" id="PF01019">
    <property type="entry name" value="G_glu_transpept"/>
    <property type="match status" value="1"/>
</dbReference>
<reference evidence="3" key="1">
    <citation type="submission" date="2022-11" db="UniProtKB">
        <authorList>
            <consortium name="WormBaseParasite"/>
        </authorList>
    </citation>
    <scope>IDENTIFICATION</scope>
</reference>
<sequence>MSVENFGARVRSELTGIIYNNEMDDFSLKSSSNYFEIEPTPENRIEPGKRPQSSMGPVIGFDSRTGDVRMVLGAAGGVKIIAATAQVIMRLLYLNETIKEAIDAPRVYNQLLPFNSTYEEGFSQDLMTDLKEIHKQPFNPKVHPFFSVVCGIYRLPNGTLTANSDFRKGGGYTAGF</sequence>
<dbReference type="InterPro" id="IPR029055">
    <property type="entry name" value="Ntn_hydrolases_N"/>
</dbReference>
<dbReference type="InterPro" id="IPR000101">
    <property type="entry name" value="GGT_peptidase"/>
</dbReference>
<feature type="binding site" evidence="1">
    <location>
        <begin position="53"/>
        <end position="54"/>
    </location>
    <ligand>
        <name>L-glutamate</name>
        <dbReference type="ChEBI" id="CHEBI:29985"/>
    </ligand>
</feature>
<feature type="binding site" evidence="1">
    <location>
        <position position="25"/>
    </location>
    <ligand>
        <name>L-glutamate</name>
        <dbReference type="ChEBI" id="CHEBI:29985"/>
    </ligand>
</feature>
<dbReference type="PANTHER" id="PTHR11686:SF9">
    <property type="entry name" value="RE13973P"/>
    <property type="match status" value="1"/>
</dbReference>
<dbReference type="GO" id="GO:0036374">
    <property type="term" value="F:glutathione hydrolase activity"/>
    <property type="evidence" value="ECO:0007669"/>
    <property type="project" value="InterPro"/>
</dbReference>
<feature type="binding site" evidence="1">
    <location>
        <position position="77"/>
    </location>
    <ligand>
        <name>L-glutamate</name>
        <dbReference type="ChEBI" id="CHEBI:29985"/>
    </ligand>
</feature>